<reference evidence="1 2" key="1">
    <citation type="journal article" date="2017" name="Environ. Microbiol.">
        <title>Decay of the glycolytic pathway and adaptation to intranuclear parasitism within Enterocytozoonidae microsporidia.</title>
        <authorList>
            <person name="Wiredu Boakye D."/>
            <person name="Jaroenlak P."/>
            <person name="Prachumwat A."/>
            <person name="Williams T.A."/>
            <person name="Bateman K.S."/>
            <person name="Itsathitphaisarn O."/>
            <person name="Sritunyalucksana K."/>
            <person name="Paszkiewicz K.H."/>
            <person name="Moore K.A."/>
            <person name="Stentiford G.D."/>
            <person name="Williams B.A."/>
        </authorList>
    </citation>
    <scope>NUCLEOTIDE SEQUENCE [LARGE SCALE GENOMIC DNA]</scope>
    <source>
        <strain evidence="1 2">GB1</strain>
    </source>
</reference>
<gene>
    <name evidence="1" type="ORF">ECANGB1_1638</name>
</gene>
<dbReference type="Proteomes" id="UP000192639">
    <property type="component" value="Unassembled WGS sequence"/>
</dbReference>
<keyword evidence="2" id="KW-1185">Reference proteome</keyword>
<name>A0A1Y1S9T6_9MICR</name>
<dbReference type="VEuPathDB" id="MicrosporidiaDB:ECANGB1_1638"/>
<dbReference type="EMBL" id="LWDP01000005">
    <property type="protein sequence ID" value="ORD94960.1"/>
    <property type="molecule type" value="Genomic_DNA"/>
</dbReference>
<comment type="caution">
    <text evidence="1">The sequence shown here is derived from an EMBL/GenBank/DDBJ whole genome shotgun (WGS) entry which is preliminary data.</text>
</comment>
<protein>
    <submittedName>
        <fullName evidence="1">Uncharacterized protein</fullName>
    </submittedName>
</protein>
<sequence length="69" mass="8452">MEISKLYICLKRNCNMMAIFFQVINKMMLNKRKENTKLYKRRIEDIWLQIHVKKLDFLVIIVNVILNTH</sequence>
<evidence type="ECO:0000313" key="2">
    <source>
        <dbReference type="Proteomes" id="UP000192639"/>
    </source>
</evidence>
<organism evidence="1 2">
    <name type="scientific">Enterospora canceri</name>
    <dbReference type="NCBI Taxonomy" id="1081671"/>
    <lineage>
        <taxon>Eukaryota</taxon>
        <taxon>Fungi</taxon>
        <taxon>Fungi incertae sedis</taxon>
        <taxon>Microsporidia</taxon>
        <taxon>Enterocytozoonidae</taxon>
        <taxon>Enterospora</taxon>
    </lineage>
</organism>
<dbReference type="AlphaFoldDB" id="A0A1Y1S9T6"/>
<accession>A0A1Y1S9T6</accession>
<proteinExistence type="predicted"/>
<evidence type="ECO:0000313" key="1">
    <source>
        <dbReference type="EMBL" id="ORD94960.1"/>
    </source>
</evidence>